<keyword evidence="11" id="KW-1185">Reference proteome</keyword>
<keyword evidence="7" id="KW-0812">Transmembrane</keyword>
<evidence type="ECO:0000256" key="7">
    <source>
        <dbReference type="SAM" id="Phobius"/>
    </source>
</evidence>
<gene>
    <name evidence="10" type="ORF">K3136_09080</name>
</gene>
<feature type="transmembrane region" description="Helical" evidence="7">
    <location>
        <begin position="80"/>
        <end position="107"/>
    </location>
</feature>
<feature type="transmembrane region" description="Helical" evidence="7">
    <location>
        <begin position="272"/>
        <end position="293"/>
    </location>
</feature>
<feature type="transmembrane region" description="Helical" evidence="7">
    <location>
        <begin position="305"/>
        <end position="324"/>
    </location>
</feature>
<dbReference type="InterPro" id="IPR032456">
    <property type="entry name" value="Peptidase_M48_N"/>
</dbReference>
<keyword evidence="3 6" id="KW-0378">Hydrolase</keyword>
<evidence type="ECO:0000313" key="11">
    <source>
        <dbReference type="Proteomes" id="UP000824321"/>
    </source>
</evidence>
<evidence type="ECO:0000256" key="2">
    <source>
        <dbReference type="ARBA" id="ARBA00022723"/>
    </source>
</evidence>
<dbReference type="Pfam" id="PF01435">
    <property type="entry name" value="Peptidase_M48"/>
    <property type="match status" value="1"/>
</dbReference>
<dbReference type="Gene3D" id="3.30.2010.10">
    <property type="entry name" value="Metalloproteases ('zincins'), catalytic domain"/>
    <property type="match status" value="1"/>
</dbReference>
<organism evidence="10 11">
    <name type="scientific">Qipengyuania gelatinilytica</name>
    <dbReference type="NCBI Taxonomy" id="2867231"/>
    <lineage>
        <taxon>Bacteria</taxon>
        <taxon>Pseudomonadati</taxon>
        <taxon>Pseudomonadota</taxon>
        <taxon>Alphaproteobacteria</taxon>
        <taxon>Sphingomonadales</taxon>
        <taxon>Erythrobacteraceae</taxon>
        <taxon>Qipengyuania</taxon>
    </lineage>
</organism>
<accession>A0ABX9A4L2</accession>
<dbReference type="PANTHER" id="PTHR10120">
    <property type="entry name" value="CAAX PRENYL PROTEASE 1"/>
    <property type="match status" value="1"/>
</dbReference>
<keyword evidence="5 6" id="KW-0482">Metalloprotease</keyword>
<sequence>MFDLLAASAASFDVEAATRAYLDTLQGPARAKSDAYFEGGYWLILFGTLIGVLIDWLILRFRMARAFRDLGERWFKRRFGVTWLTALLYLVVGAVLALPWSIYTGYWREKQYDLLDLGFGAWLGEQMIGLAISLVIGPIIVAIIYAVIARAPRSWWLWGTGVTGVFLFVLGMLAPVFLSPLFNEYTEMEEGPLRDRIVAMAQAYDVPADNIYVFDQSKQHKRISANVSGFGPTIRISLNDNLLERTSEEEIVAVMGHELGHYKLGHGLTRTLMMLAVIGLGLFLVSILAPKLIARKGADWGVKDVADPASIPVLSLLLSIYFMLATPLFNNITRVQENEADAFGLEAAQEPDGFARAAMRLSEYRKLEPGDLEEFIFFTHPSGENRVRRSMQWKADNVENPQIETPPEGYLDAE</sequence>
<keyword evidence="7" id="KW-0472">Membrane</keyword>
<comment type="similarity">
    <text evidence="6">Belongs to the peptidase M48 family.</text>
</comment>
<dbReference type="InterPro" id="IPR027057">
    <property type="entry name" value="CAXX_Prtase_1"/>
</dbReference>
<evidence type="ECO:0000259" key="8">
    <source>
        <dbReference type="Pfam" id="PF01435"/>
    </source>
</evidence>
<evidence type="ECO:0000256" key="3">
    <source>
        <dbReference type="ARBA" id="ARBA00022801"/>
    </source>
</evidence>
<dbReference type="EMBL" id="CP081294">
    <property type="protein sequence ID" value="QZD94248.1"/>
    <property type="molecule type" value="Genomic_DNA"/>
</dbReference>
<evidence type="ECO:0000313" key="10">
    <source>
        <dbReference type="EMBL" id="QZD94248.1"/>
    </source>
</evidence>
<feature type="transmembrane region" description="Helical" evidence="7">
    <location>
        <begin position="40"/>
        <end position="59"/>
    </location>
</feature>
<dbReference type="Pfam" id="PF16491">
    <property type="entry name" value="Peptidase_M48_N"/>
    <property type="match status" value="1"/>
</dbReference>
<feature type="transmembrane region" description="Helical" evidence="7">
    <location>
        <begin position="127"/>
        <end position="148"/>
    </location>
</feature>
<dbReference type="CDD" id="cd07343">
    <property type="entry name" value="M48A_Zmpste24p_like"/>
    <property type="match status" value="1"/>
</dbReference>
<feature type="domain" description="Peptidase M48" evidence="8">
    <location>
        <begin position="190"/>
        <end position="389"/>
    </location>
</feature>
<comment type="cofactor">
    <cofactor evidence="6">
        <name>Zn(2+)</name>
        <dbReference type="ChEBI" id="CHEBI:29105"/>
    </cofactor>
    <text evidence="6">Binds 1 zinc ion per subunit.</text>
</comment>
<evidence type="ECO:0000256" key="1">
    <source>
        <dbReference type="ARBA" id="ARBA00022670"/>
    </source>
</evidence>
<keyword evidence="1 6" id="KW-0645">Protease</keyword>
<reference evidence="10 11" key="1">
    <citation type="submission" date="2021-08" db="EMBL/GenBank/DDBJ databases">
        <title>Comparative Genomics Analysis of the Genus Qipengyuania Reveals Extensive Genetic Diversity and Metabolic Versatility, Including the Description of Fifteen Novel Species.</title>
        <authorList>
            <person name="Liu Y."/>
        </authorList>
    </citation>
    <scope>NUCLEOTIDE SEQUENCE [LARGE SCALE GENOMIC DNA]</scope>
    <source>
        <strain evidence="10 11">1NDH1</strain>
    </source>
</reference>
<dbReference type="Proteomes" id="UP000824321">
    <property type="component" value="Chromosome"/>
</dbReference>
<keyword evidence="4 6" id="KW-0862">Zinc</keyword>
<evidence type="ECO:0000259" key="9">
    <source>
        <dbReference type="Pfam" id="PF16491"/>
    </source>
</evidence>
<name>A0ABX9A4L2_9SPHN</name>
<keyword evidence="2" id="KW-0479">Metal-binding</keyword>
<dbReference type="RefSeq" id="WP_221429996.1">
    <property type="nucleotide sequence ID" value="NZ_CP081294.1"/>
</dbReference>
<proteinExistence type="inferred from homology"/>
<dbReference type="InterPro" id="IPR001915">
    <property type="entry name" value="Peptidase_M48"/>
</dbReference>
<feature type="domain" description="CAAX prenyl protease 1 N-terminal" evidence="9">
    <location>
        <begin position="32"/>
        <end position="183"/>
    </location>
</feature>
<evidence type="ECO:0000256" key="4">
    <source>
        <dbReference type="ARBA" id="ARBA00022833"/>
    </source>
</evidence>
<evidence type="ECO:0000256" key="6">
    <source>
        <dbReference type="RuleBase" id="RU003983"/>
    </source>
</evidence>
<keyword evidence="7" id="KW-1133">Transmembrane helix</keyword>
<evidence type="ECO:0000256" key="5">
    <source>
        <dbReference type="ARBA" id="ARBA00023049"/>
    </source>
</evidence>
<protein>
    <submittedName>
        <fullName evidence="10">M48 family metallopeptidase</fullName>
    </submittedName>
</protein>
<feature type="transmembrane region" description="Helical" evidence="7">
    <location>
        <begin position="155"/>
        <end position="178"/>
    </location>
</feature>